<dbReference type="Proteomes" id="UP000178526">
    <property type="component" value="Unassembled WGS sequence"/>
</dbReference>
<reference evidence="2 3" key="1">
    <citation type="journal article" date="2016" name="Nat. Commun.">
        <title>Thousands of microbial genomes shed light on interconnected biogeochemical processes in an aquifer system.</title>
        <authorList>
            <person name="Anantharaman K."/>
            <person name="Brown C.T."/>
            <person name="Hug L.A."/>
            <person name="Sharon I."/>
            <person name="Castelle C.J."/>
            <person name="Probst A.J."/>
            <person name="Thomas B.C."/>
            <person name="Singh A."/>
            <person name="Wilkins M.J."/>
            <person name="Karaoz U."/>
            <person name="Brodie E.L."/>
            <person name="Williams K.H."/>
            <person name="Hubbard S.S."/>
            <person name="Banfield J.F."/>
        </authorList>
    </citation>
    <scope>NUCLEOTIDE SEQUENCE [LARGE SCALE GENOMIC DNA]</scope>
</reference>
<dbReference type="EMBL" id="MGDB01000093">
    <property type="protein sequence ID" value="OGL40684.1"/>
    <property type="molecule type" value="Genomic_DNA"/>
</dbReference>
<keyword evidence="1" id="KW-0472">Membrane</keyword>
<keyword evidence="1" id="KW-1133">Transmembrane helix</keyword>
<evidence type="ECO:0000313" key="3">
    <source>
        <dbReference type="Proteomes" id="UP000178526"/>
    </source>
</evidence>
<organism evidence="2 3">
    <name type="scientific">Candidatus Schekmanbacteria bacterium GWA2_38_11</name>
    <dbReference type="NCBI Taxonomy" id="1817876"/>
    <lineage>
        <taxon>Bacteria</taxon>
        <taxon>Candidatus Schekmaniibacteriota</taxon>
    </lineage>
</organism>
<protein>
    <submittedName>
        <fullName evidence="2">Uncharacterized protein</fullName>
    </submittedName>
</protein>
<accession>A0A1F7RI84</accession>
<proteinExistence type="predicted"/>
<gene>
    <name evidence="2" type="ORF">A2042_06560</name>
</gene>
<sequence>MSNIFLRSLKNTREASDYTDLGKLQRFLFVNSIREISSITGVIIKADFFINIFFLRALKKNFYKKILPCFFRNMDWKT</sequence>
<dbReference type="AlphaFoldDB" id="A0A1F7RI84"/>
<evidence type="ECO:0000313" key="2">
    <source>
        <dbReference type="EMBL" id="OGL40684.1"/>
    </source>
</evidence>
<keyword evidence="1" id="KW-0812">Transmembrane</keyword>
<evidence type="ECO:0000256" key="1">
    <source>
        <dbReference type="SAM" id="Phobius"/>
    </source>
</evidence>
<comment type="caution">
    <text evidence="2">The sequence shown here is derived from an EMBL/GenBank/DDBJ whole genome shotgun (WGS) entry which is preliminary data.</text>
</comment>
<name>A0A1F7RI84_9BACT</name>
<feature type="transmembrane region" description="Helical" evidence="1">
    <location>
        <begin position="36"/>
        <end position="55"/>
    </location>
</feature>